<dbReference type="InterPro" id="IPR001722">
    <property type="entry name" value="Glyco_hydro_7"/>
</dbReference>
<evidence type="ECO:0000256" key="1">
    <source>
        <dbReference type="ARBA" id="ARBA00000966"/>
    </source>
</evidence>
<keyword evidence="3 9" id="KW-0378">Hydrolase</keyword>
<dbReference type="InterPro" id="IPR037019">
    <property type="entry name" value="Glyco_hydro_7_sf"/>
</dbReference>
<dbReference type="GO" id="GO:0008810">
    <property type="term" value="F:cellulase activity"/>
    <property type="evidence" value="ECO:0007669"/>
    <property type="project" value="UniProtKB-EC"/>
</dbReference>
<organism evidence="11 12">
    <name type="scientific">Zalerion maritima</name>
    <dbReference type="NCBI Taxonomy" id="339359"/>
    <lineage>
        <taxon>Eukaryota</taxon>
        <taxon>Fungi</taxon>
        <taxon>Dikarya</taxon>
        <taxon>Ascomycota</taxon>
        <taxon>Pezizomycotina</taxon>
        <taxon>Sordariomycetes</taxon>
        <taxon>Lulworthiomycetidae</taxon>
        <taxon>Lulworthiales</taxon>
        <taxon>Lulworthiaceae</taxon>
        <taxon>Zalerion</taxon>
    </lineage>
</organism>
<dbReference type="Proteomes" id="UP001201980">
    <property type="component" value="Unassembled WGS sequence"/>
</dbReference>
<comment type="caution">
    <text evidence="11">The sequence shown here is derived from an EMBL/GenBank/DDBJ whole genome shotgun (WGS) entry which is preliminary data.</text>
</comment>
<sequence>MTRSLIVAALVGLAVALTPGTTPEVHPKLKTYRCTKRHGCRPAHNAVVLDSMTHPVHRINDTTQNCGSWGGAPPTDVCPDEETCHQNCIIEGISDYSARGVTTEGDALQLEQLDTEGNLLSPRVYLLDEDEESYEMMKLNDMEFTFDVDVSHLPCGMNGALYLSEMEEDGGRSDLNPLGATYGTGYCDAQCYTLPFQRGVGNINGYGVCCNELDIWEANSAATHLAPHVCSQTGTYLCDGEECEFDGVCDKNGCAQNPYRMGLESYYGPELIVDTSRPFTVVTQFKTADGALTEIHRLYVQDDTIITMPVANLSGLPEMNFIDDTWCEANGAERYLDLGATAQMGGALERGMVLAFSVWWDQGGYMNWLDAEEAGPCSATEGNPEEIVGVEPEPVVTFSKIRWGDIDSTYNTKCKTKHWGRPRA</sequence>
<comment type="similarity">
    <text evidence="2 9">Belongs to the glycosyl hydrolase 7 (cellulase C) family.</text>
</comment>
<feature type="chain" id="PRO_5042079492" description="Glucanase" evidence="10">
    <location>
        <begin position="17"/>
        <end position="424"/>
    </location>
</feature>
<keyword evidence="4 9" id="KW-0136">Cellulose degradation</keyword>
<evidence type="ECO:0000256" key="6">
    <source>
        <dbReference type="ARBA" id="ARBA00023277"/>
    </source>
</evidence>
<dbReference type="AlphaFoldDB" id="A0AAD5RIC3"/>
<evidence type="ECO:0000256" key="2">
    <source>
        <dbReference type="ARBA" id="ARBA00006044"/>
    </source>
</evidence>
<evidence type="ECO:0000256" key="7">
    <source>
        <dbReference type="ARBA" id="ARBA00023295"/>
    </source>
</evidence>
<keyword evidence="8 9" id="KW-0624">Polysaccharide degradation</keyword>
<keyword evidence="5" id="KW-0325">Glycoprotein</keyword>
<feature type="signal peptide" evidence="10">
    <location>
        <begin position="1"/>
        <end position="16"/>
    </location>
</feature>
<dbReference type="InterPro" id="IPR013320">
    <property type="entry name" value="ConA-like_dom_sf"/>
</dbReference>
<accession>A0AAD5RIC3</accession>
<dbReference type="Pfam" id="PF00840">
    <property type="entry name" value="Glyco_hydro_7"/>
    <property type="match status" value="1"/>
</dbReference>
<keyword evidence="6" id="KW-0119">Carbohydrate metabolism</keyword>
<evidence type="ECO:0000256" key="4">
    <source>
        <dbReference type="ARBA" id="ARBA00023001"/>
    </source>
</evidence>
<name>A0AAD5RIC3_9PEZI</name>
<evidence type="ECO:0000256" key="8">
    <source>
        <dbReference type="ARBA" id="ARBA00023326"/>
    </source>
</evidence>
<dbReference type="PRINTS" id="PR00734">
    <property type="entry name" value="GLHYDRLASE7"/>
</dbReference>
<evidence type="ECO:0000313" key="11">
    <source>
        <dbReference type="EMBL" id="KAJ2895054.1"/>
    </source>
</evidence>
<evidence type="ECO:0000313" key="12">
    <source>
        <dbReference type="Proteomes" id="UP001201980"/>
    </source>
</evidence>
<dbReference type="CDD" id="cd07999">
    <property type="entry name" value="GH7_CBH_EG"/>
    <property type="match status" value="1"/>
</dbReference>
<dbReference type="Gene3D" id="2.70.100.10">
    <property type="entry name" value="Glycoside hydrolase, family 7, domain"/>
    <property type="match status" value="1"/>
</dbReference>
<dbReference type="GO" id="GO:0030245">
    <property type="term" value="P:cellulose catabolic process"/>
    <property type="evidence" value="ECO:0007669"/>
    <property type="project" value="UniProtKB-KW"/>
</dbReference>
<protein>
    <recommendedName>
        <fullName evidence="9">Glucanase</fullName>
        <ecNumber evidence="9">3.2.1.-</ecNumber>
    </recommendedName>
</protein>
<dbReference type="SUPFAM" id="SSF49899">
    <property type="entry name" value="Concanavalin A-like lectins/glucanases"/>
    <property type="match status" value="1"/>
</dbReference>
<evidence type="ECO:0000256" key="3">
    <source>
        <dbReference type="ARBA" id="ARBA00022801"/>
    </source>
</evidence>
<keyword evidence="10" id="KW-0732">Signal</keyword>
<proteinExistence type="inferred from homology"/>
<gene>
    <name evidence="11" type="ORF">MKZ38_006961</name>
</gene>
<evidence type="ECO:0000256" key="5">
    <source>
        <dbReference type="ARBA" id="ARBA00023180"/>
    </source>
</evidence>
<dbReference type="PANTHER" id="PTHR33753:SF1">
    <property type="entry name" value="ENDO-BETA-1,4-GLUCANASE CELB"/>
    <property type="match status" value="1"/>
</dbReference>
<evidence type="ECO:0000256" key="9">
    <source>
        <dbReference type="RuleBase" id="RU361164"/>
    </source>
</evidence>
<dbReference type="EC" id="3.2.1.-" evidence="9"/>
<evidence type="ECO:0000256" key="10">
    <source>
        <dbReference type="SAM" id="SignalP"/>
    </source>
</evidence>
<dbReference type="EMBL" id="JAKWBI020000432">
    <property type="protein sequence ID" value="KAJ2895054.1"/>
    <property type="molecule type" value="Genomic_DNA"/>
</dbReference>
<dbReference type="PANTHER" id="PTHR33753">
    <property type="entry name" value="1,4-BETA-D-GLUCAN CELLOBIOHYDROLASE B"/>
    <property type="match status" value="1"/>
</dbReference>
<keyword evidence="12" id="KW-1185">Reference proteome</keyword>
<keyword evidence="7 9" id="KW-0326">Glycosidase</keyword>
<comment type="catalytic activity">
    <reaction evidence="1">
        <text>Endohydrolysis of (1-&gt;4)-beta-D-glucosidic linkages in cellulose, lichenin and cereal beta-D-glucans.</text>
        <dbReference type="EC" id="3.2.1.4"/>
    </reaction>
</comment>
<reference evidence="11" key="1">
    <citation type="submission" date="2022-07" db="EMBL/GenBank/DDBJ databases">
        <title>Draft genome sequence of Zalerion maritima ATCC 34329, a (micro)plastics degrading marine fungus.</title>
        <authorList>
            <person name="Paco A."/>
            <person name="Goncalves M.F.M."/>
            <person name="Rocha-Santos T.A.P."/>
            <person name="Alves A."/>
        </authorList>
    </citation>
    <scope>NUCLEOTIDE SEQUENCE</scope>
    <source>
        <strain evidence="11">ATCC 34329</strain>
    </source>
</reference>